<accession>A0A0A1E9N5</accession>
<proteinExistence type="predicted"/>
<evidence type="ECO:0000313" key="2">
    <source>
        <dbReference type="Proteomes" id="UP000181615"/>
    </source>
</evidence>
<dbReference type="KEGG" id="vg:22318781"/>
<gene>
    <name evidence="1" type="primary">NP</name>
</gene>
<name>A0A0A1E9N5_9ORTO</name>
<dbReference type="Proteomes" id="UP000181615">
    <property type="component" value="Genome"/>
</dbReference>
<dbReference type="OrthoDB" id="29925at10239"/>
<reference evidence="1 2" key="1">
    <citation type="journal article" date="2015" name="J. Virol.">
        <title>Cyclic avian mass mortality in the northeastern United States is associated with a novel orthomyxovirus.</title>
        <authorList>
            <person name="Allison A.B."/>
            <person name="Ballard J.R."/>
            <person name="Tesh R.B."/>
            <person name="Brown J.D."/>
            <person name="Ruder M.G."/>
            <person name="Keel M.K."/>
            <person name="Munk B.A."/>
            <person name="Mickley R.M."/>
            <person name="Gibbs S.E."/>
            <person name="Travassos da Rosa A.P."/>
            <person name="Ellis J.C."/>
            <person name="Ip H.S."/>
            <person name="Shearn-Bochsler V.I."/>
            <person name="Rogers M.B."/>
            <person name="Ghedin E."/>
            <person name="Holmes E.C."/>
            <person name="Parrish C.R."/>
            <person name="Dwyer C."/>
        </authorList>
    </citation>
    <scope>NUCLEOTIDE SEQUENCE [LARGE SCALE GENOMIC DNA]</scope>
    <source>
        <strain evidence="1">10-280-G</strain>
    </source>
</reference>
<keyword evidence="1" id="KW-0543">Viral nucleoprotein</keyword>
<protein>
    <submittedName>
        <fullName evidence="1">Nucleoprotein</fullName>
    </submittedName>
</protein>
<keyword evidence="2" id="KW-1185">Reference proteome</keyword>
<dbReference type="GeneID" id="22318781"/>
<dbReference type="EMBL" id="KM114307">
    <property type="protein sequence ID" value="AIY25032.1"/>
    <property type="molecule type" value="Viral_cRNA"/>
</dbReference>
<sequence length="537" mass="60402">MTSTMDIDSNPTGPKRVKLNADNQEIGAGDKVALEGMDEGNKIQAHSFVALVFYEVMTKCFKIIDLNRICSQIMLGVYIMNQVWSVHNYFRSKGNRNEGKVVKAFDEDENEPINLSVHGETFQFSKKSLKEAYETSLNRVGYVLANKSKWMGTVNTIMALWNLFGTRLTEVQIMPNQVTISVDKKGQKTMVKELKHYGIPPGLRHYAYGSSYKPTMKSALAQSLGPATVLTQLAEANNDEFGNKWYDAVVRAFKHVPHIEEVAELMKRSKPKGLEKIIGYLMSIACFTGTREQRRVAFPPGVLARLSIAIDKTTKRMMVNSEFIRRLNFSGAGAFRAYKLMCNLVDSSNNLLSFNINLADVEMGKQVLFHAMFNTHVEDFGILTFMTGYNDWKKRKDFGNRFETMKASKPALSTSFHPIKIVHYSKMASGLLTESVTGGAAPINSCMMMAGHRKRVISDSMRGLLNQGATGVLSSIDKDSVEKHLREFSEMLRGMAKEDSYNAGTVKWHRMDDLTADAEGPELDYRPQESLVIYWSN</sequence>
<organism evidence="1 2">
    <name type="scientific">Wellfleet Bay virus</name>
    <dbReference type="NCBI Taxonomy" id="1566309"/>
    <lineage>
        <taxon>Viruses</taxon>
        <taxon>Riboviria</taxon>
        <taxon>Orthornavirae</taxon>
        <taxon>Negarnaviricota</taxon>
        <taxon>Polyploviricotina</taxon>
        <taxon>Insthoviricetes</taxon>
        <taxon>Articulavirales</taxon>
        <taxon>Orthomyxoviridae</taxon>
        <taxon>Quaranjavirus</taxon>
        <taxon>Quaranjavirus wellfleetense</taxon>
    </lineage>
</organism>
<evidence type="ECO:0000313" key="1">
    <source>
        <dbReference type="EMBL" id="AIY25032.1"/>
    </source>
</evidence>
<dbReference type="RefSeq" id="YP_009110683.1">
    <property type="nucleotide sequence ID" value="NC_025793.1"/>
</dbReference>
<dbReference type="GO" id="GO:0019013">
    <property type="term" value="C:viral nucleocapsid"/>
    <property type="evidence" value="ECO:0007669"/>
    <property type="project" value="UniProtKB-KW"/>
</dbReference>
<keyword evidence="1" id="KW-0946">Virion</keyword>